<feature type="domain" description="ABC transporter" evidence="5">
    <location>
        <begin position="23"/>
        <end position="246"/>
    </location>
</feature>
<name>A0A1Z4JKX1_LEPBY</name>
<keyword evidence="2" id="KW-0813">Transport</keyword>
<evidence type="ECO:0000256" key="1">
    <source>
        <dbReference type="ARBA" id="ARBA00005417"/>
    </source>
</evidence>
<dbReference type="InterPro" id="IPR003439">
    <property type="entry name" value="ABC_transporter-like_ATP-bd"/>
</dbReference>
<dbReference type="Gene3D" id="2.70.50.60">
    <property type="entry name" value="abc- transporter (atp binding component) like domain"/>
    <property type="match status" value="1"/>
</dbReference>
<dbReference type="GO" id="GO:0005524">
    <property type="term" value="F:ATP binding"/>
    <property type="evidence" value="ECO:0007669"/>
    <property type="project" value="UniProtKB-KW"/>
</dbReference>
<evidence type="ECO:0000256" key="2">
    <source>
        <dbReference type="ARBA" id="ARBA00022448"/>
    </source>
</evidence>
<dbReference type="PANTHER" id="PTHR46743:SF2">
    <property type="entry name" value="TEICHOIC ACIDS EXPORT ATP-BINDING PROTEIN TAGH"/>
    <property type="match status" value="1"/>
</dbReference>
<dbReference type="SUPFAM" id="SSF52540">
    <property type="entry name" value="P-loop containing nucleoside triphosphate hydrolases"/>
    <property type="match status" value="1"/>
</dbReference>
<sequence length="425" mass="47001">MAEVAISLKGVSKCFKRYARPVDRLKEILLPGKSRAVPFWAIQEIDLEIFRGETIGIVGQNGAGKSTLLQVITQTLTPTSGQLTVNGRISALLELGSGFNPEFTGRQNVFFNGRILGLSQAEIEQKFDTIVEFADIGDFIDQPVKTYSSGMFVRLAFAVAVNTDPDILIVDEALAVGDVYFQQKCFIRLRELREAGVTLLFVSHDSSAVCKLCDRAILLEHGRVILDATPRQVVDLYEAKLLQKQDQAPERIAIQMPQASTDAAITSTSVQLKYVQFLDADNHAIQSAFSDSKVQLAIGLTFLERMEDPHVGFRMRNRTGEVVFESNTFCMKHSIGAVEAGSSIEARFQFHLPLLAGDYTITIGIAEGGFSEHQFKRVLTMLHNTAVLKILQNPNAILWAGIVNLNPTFEIYRSSSTPDETLIEL</sequence>
<protein>
    <submittedName>
        <fullName evidence="6">Teichoic-acid-transporting ATPase</fullName>
    </submittedName>
</protein>
<dbReference type="InterPro" id="IPR015860">
    <property type="entry name" value="ABC_transpr_TagH-like"/>
</dbReference>
<keyword evidence="3" id="KW-0547">Nucleotide-binding</keyword>
<dbReference type="GO" id="GO:0016020">
    <property type="term" value="C:membrane"/>
    <property type="evidence" value="ECO:0007669"/>
    <property type="project" value="InterPro"/>
</dbReference>
<dbReference type="PROSITE" id="PS50893">
    <property type="entry name" value="ABC_TRANSPORTER_2"/>
    <property type="match status" value="1"/>
</dbReference>
<dbReference type="Pfam" id="PF14524">
    <property type="entry name" value="Wzt_C"/>
    <property type="match status" value="1"/>
</dbReference>
<dbReference type="GO" id="GO:0016887">
    <property type="term" value="F:ATP hydrolysis activity"/>
    <property type="evidence" value="ECO:0007669"/>
    <property type="project" value="InterPro"/>
</dbReference>
<evidence type="ECO:0000256" key="3">
    <source>
        <dbReference type="ARBA" id="ARBA00022741"/>
    </source>
</evidence>
<organism evidence="6 7">
    <name type="scientific">Leptolyngbya boryana NIES-2135</name>
    <dbReference type="NCBI Taxonomy" id="1973484"/>
    <lineage>
        <taxon>Bacteria</taxon>
        <taxon>Bacillati</taxon>
        <taxon>Cyanobacteriota</taxon>
        <taxon>Cyanophyceae</taxon>
        <taxon>Leptolyngbyales</taxon>
        <taxon>Leptolyngbyaceae</taxon>
        <taxon>Leptolyngbya group</taxon>
        <taxon>Leptolyngbya</taxon>
    </lineage>
</organism>
<keyword evidence="7" id="KW-1185">Reference proteome</keyword>
<dbReference type="InterPro" id="IPR003593">
    <property type="entry name" value="AAA+_ATPase"/>
</dbReference>
<dbReference type="InterPro" id="IPR050683">
    <property type="entry name" value="Bact_Polysacc_Export_ATP-bd"/>
</dbReference>
<dbReference type="Proteomes" id="UP000217895">
    <property type="component" value="Chromosome"/>
</dbReference>
<evidence type="ECO:0000313" key="6">
    <source>
        <dbReference type="EMBL" id="BAY57384.1"/>
    </source>
</evidence>
<dbReference type="InterPro" id="IPR017871">
    <property type="entry name" value="ABC_transporter-like_CS"/>
</dbReference>
<keyword evidence="4" id="KW-0067">ATP-binding</keyword>
<dbReference type="Gene3D" id="3.40.50.300">
    <property type="entry name" value="P-loop containing nucleotide triphosphate hydrolases"/>
    <property type="match status" value="1"/>
</dbReference>
<gene>
    <name evidence="6" type="ORF">NIES2135_42490</name>
</gene>
<dbReference type="InterPro" id="IPR027417">
    <property type="entry name" value="P-loop_NTPase"/>
</dbReference>
<dbReference type="CDD" id="cd10147">
    <property type="entry name" value="Wzt_C-like"/>
    <property type="match status" value="1"/>
</dbReference>
<dbReference type="InterPro" id="IPR029439">
    <property type="entry name" value="Wzt_C"/>
</dbReference>
<dbReference type="PROSITE" id="PS00211">
    <property type="entry name" value="ABC_TRANSPORTER_1"/>
    <property type="match status" value="1"/>
</dbReference>
<reference evidence="6 7" key="1">
    <citation type="submission" date="2017-06" db="EMBL/GenBank/DDBJ databases">
        <title>Genome sequencing of cyanobaciteial culture collection at National Institute for Environmental Studies (NIES).</title>
        <authorList>
            <person name="Hirose Y."/>
            <person name="Shimura Y."/>
            <person name="Fujisawa T."/>
            <person name="Nakamura Y."/>
            <person name="Kawachi M."/>
        </authorList>
    </citation>
    <scope>NUCLEOTIDE SEQUENCE [LARGE SCALE GENOMIC DNA]</scope>
    <source>
        <strain evidence="6 7">NIES-2135</strain>
    </source>
</reference>
<dbReference type="AlphaFoldDB" id="A0A1Z4JKX1"/>
<dbReference type="EMBL" id="AP018203">
    <property type="protein sequence ID" value="BAY57384.1"/>
    <property type="molecule type" value="Genomic_DNA"/>
</dbReference>
<comment type="similarity">
    <text evidence="1">Belongs to the ABC transporter superfamily.</text>
</comment>
<accession>A0A1Z4JKX1</accession>
<dbReference type="Pfam" id="PF00005">
    <property type="entry name" value="ABC_tran"/>
    <property type="match status" value="1"/>
</dbReference>
<proteinExistence type="inferred from homology"/>
<evidence type="ECO:0000313" key="7">
    <source>
        <dbReference type="Proteomes" id="UP000217895"/>
    </source>
</evidence>
<dbReference type="CDD" id="cd03220">
    <property type="entry name" value="ABC_KpsT_Wzt"/>
    <property type="match status" value="1"/>
</dbReference>
<dbReference type="PANTHER" id="PTHR46743">
    <property type="entry name" value="TEICHOIC ACIDS EXPORT ATP-BINDING PROTEIN TAGH"/>
    <property type="match status" value="1"/>
</dbReference>
<dbReference type="SMART" id="SM00382">
    <property type="entry name" value="AAA"/>
    <property type="match status" value="1"/>
</dbReference>
<evidence type="ECO:0000256" key="4">
    <source>
        <dbReference type="ARBA" id="ARBA00022840"/>
    </source>
</evidence>
<evidence type="ECO:0000259" key="5">
    <source>
        <dbReference type="PROSITE" id="PS50893"/>
    </source>
</evidence>
<dbReference type="GO" id="GO:0140359">
    <property type="term" value="F:ABC-type transporter activity"/>
    <property type="evidence" value="ECO:0007669"/>
    <property type="project" value="InterPro"/>
</dbReference>